<gene>
    <name evidence="1" type="ORF">GQN54_13550</name>
</gene>
<protein>
    <recommendedName>
        <fullName evidence="3">Bacteriocin-protection protein</fullName>
    </recommendedName>
</protein>
<proteinExistence type="predicted"/>
<name>A0A6N9NMR2_9FLAO</name>
<evidence type="ECO:0008006" key="3">
    <source>
        <dbReference type="Google" id="ProtNLM"/>
    </source>
</evidence>
<evidence type="ECO:0000313" key="2">
    <source>
        <dbReference type="Proteomes" id="UP000470771"/>
    </source>
</evidence>
<accession>A0A6N9NMR2</accession>
<dbReference type="RefSeq" id="WP_160634134.1">
    <property type="nucleotide sequence ID" value="NZ_WWNE01000012.1"/>
</dbReference>
<dbReference type="Proteomes" id="UP000470771">
    <property type="component" value="Unassembled WGS sequence"/>
</dbReference>
<sequence length="191" mass="22226">MNDLNTFCPSNRKEWRDWLAAHHLSSSSVWLILYKKKSNIPSITWSEAVDEALCFGWIDSTKRTIDENSYMQYFGQRKPKSTWSKVNKEKIKKLEEKGLITAAGMEIIEIAKKNGSWNILDEVESLQMPDDLQKELDLFPNANSNYSNFSKSTKKSLLYWIASAKRASTREKRIKEVAELTNQNLKPKQFR</sequence>
<evidence type="ECO:0000313" key="1">
    <source>
        <dbReference type="EMBL" id="NBG67149.1"/>
    </source>
</evidence>
<dbReference type="Pfam" id="PF13376">
    <property type="entry name" value="OmdA"/>
    <property type="match status" value="1"/>
</dbReference>
<comment type="caution">
    <text evidence="1">The sequence shown here is derived from an EMBL/GenBank/DDBJ whole genome shotgun (WGS) entry which is preliminary data.</text>
</comment>
<dbReference type="AlphaFoldDB" id="A0A6N9NMR2"/>
<organism evidence="1 2">
    <name type="scientific">Acidiluteibacter ferrifornacis</name>
    <dbReference type="NCBI Taxonomy" id="2692424"/>
    <lineage>
        <taxon>Bacteria</taxon>
        <taxon>Pseudomonadati</taxon>
        <taxon>Bacteroidota</taxon>
        <taxon>Flavobacteriia</taxon>
        <taxon>Flavobacteriales</taxon>
        <taxon>Cryomorphaceae</taxon>
        <taxon>Acidiluteibacter</taxon>
    </lineage>
</organism>
<reference evidence="1 2" key="1">
    <citation type="submission" date="2019-12" db="EMBL/GenBank/DDBJ databases">
        <authorList>
            <person name="Zhao J."/>
        </authorList>
    </citation>
    <scope>NUCLEOTIDE SEQUENCE [LARGE SCALE GENOMIC DNA]</scope>
    <source>
        <strain evidence="1 2">S-15</strain>
    </source>
</reference>
<dbReference type="EMBL" id="WWNE01000012">
    <property type="protein sequence ID" value="NBG67149.1"/>
    <property type="molecule type" value="Genomic_DNA"/>
</dbReference>
<keyword evidence="2" id="KW-1185">Reference proteome</keyword>